<dbReference type="SMART" id="SM00587">
    <property type="entry name" value="CHK"/>
    <property type="match status" value="1"/>
</dbReference>
<dbReference type="PANTHER" id="PTHR11012">
    <property type="entry name" value="PROTEIN KINASE-LIKE DOMAIN-CONTAINING"/>
    <property type="match status" value="1"/>
</dbReference>
<evidence type="ECO:0000313" key="3">
    <source>
        <dbReference type="Proteomes" id="UP000801492"/>
    </source>
</evidence>
<protein>
    <recommendedName>
        <fullName evidence="1">CHK kinase-like domain-containing protein</fullName>
    </recommendedName>
</protein>
<gene>
    <name evidence="2" type="ORF">ILUMI_12260</name>
</gene>
<dbReference type="InterPro" id="IPR004119">
    <property type="entry name" value="EcKL"/>
</dbReference>
<sequence>MTNVNNLKDRIDNQIEVLLKTVAEEEGFQNYKIEKAPGSMKGDGYLGLITAVCITGKTDSGKEKTLHLIVKSASKSDAVRVETPLSNVFDREIYMYNTVIPAFQRFEKERNLPPFSGSAKCYKACMVDKSEALILENLKEAEYSVWERRLPMEHDHVSLVMAEYGRFHTISLAMKDQEPERFKKLTENMYDIFAMFMEKANFMKMFENQCRKALDSLDVVTDKKAYTTFKTFIDEELHKFINNLPKLVDKYSVILHGDCWANNMLFKYADKNNPKKPTNMCLIDLQISRLGSPVLDLSYFLYACGSKEVLNNYERYLDIYHDSLSEYLQKLGSDPKKIYPRSVFREQWKQLSKFGLIFSMLLIHVMLSEQDEVTDLTEVAESGKSVADAFNYDITNLEVYNDRVRHVILLFVNNGYI</sequence>
<dbReference type="InterPro" id="IPR015897">
    <property type="entry name" value="CHK_kinase-like"/>
</dbReference>
<organism evidence="2 3">
    <name type="scientific">Ignelater luminosus</name>
    <name type="common">Cucubano</name>
    <name type="synonym">Pyrophorus luminosus</name>
    <dbReference type="NCBI Taxonomy" id="2038154"/>
    <lineage>
        <taxon>Eukaryota</taxon>
        <taxon>Metazoa</taxon>
        <taxon>Ecdysozoa</taxon>
        <taxon>Arthropoda</taxon>
        <taxon>Hexapoda</taxon>
        <taxon>Insecta</taxon>
        <taxon>Pterygota</taxon>
        <taxon>Neoptera</taxon>
        <taxon>Endopterygota</taxon>
        <taxon>Coleoptera</taxon>
        <taxon>Polyphaga</taxon>
        <taxon>Elateriformia</taxon>
        <taxon>Elateroidea</taxon>
        <taxon>Elateridae</taxon>
        <taxon>Agrypninae</taxon>
        <taxon>Pyrophorini</taxon>
        <taxon>Ignelater</taxon>
    </lineage>
</organism>
<comment type="caution">
    <text evidence="2">The sequence shown here is derived from an EMBL/GenBank/DDBJ whole genome shotgun (WGS) entry which is preliminary data.</text>
</comment>
<dbReference type="EMBL" id="VTPC01007548">
    <property type="protein sequence ID" value="KAF2893917.1"/>
    <property type="molecule type" value="Genomic_DNA"/>
</dbReference>
<reference evidence="2" key="1">
    <citation type="submission" date="2019-08" db="EMBL/GenBank/DDBJ databases">
        <title>The genome of the North American firefly Photinus pyralis.</title>
        <authorList>
            <consortium name="Photinus pyralis genome working group"/>
            <person name="Fallon T.R."/>
            <person name="Sander Lower S.E."/>
            <person name="Weng J.-K."/>
        </authorList>
    </citation>
    <scope>NUCLEOTIDE SEQUENCE</scope>
    <source>
        <strain evidence="2">TRF0915ILg1</strain>
        <tissue evidence="2">Whole body</tissue>
    </source>
</reference>
<dbReference type="AlphaFoldDB" id="A0A8K0D0N3"/>
<dbReference type="Pfam" id="PF02958">
    <property type="entry name" value="EcKL"/>
    <property type="match status" value="1"/>
</dbReference>
<evidence type="ECO:0000313" key="2">
    <source>
        <dbReference type="EMBL" id="KAF2893917.1"/>
    </source>
</evidence>
<dbReference type="Gene3D" id="3.90.1200.10">
    <property type="match status" value="1"/>
</dbReference>
<keyword evidence="3" id="KW-1185">Reference proteome</keyword>
<dbReference type="Proteomes" id="UP000801492">
    <property type="component" value="Unassembled WGS sequence"/>
</dbReference>
<feature type="domain" description="CHK kinase-like" evidence="1">
    <location>
        <begin position="133"/>
        <end position="330"/>
    </location>
</feature>
<name>A0A8K0D0N3_IGNLU</name>
<proteinExistence type="predicted"/>
<dbReference type="PANTHER" id="PTHR11012:SF30">
    <property type="entry name" value="PROTEIN KINASE-LIKE DOMAIN-CONTAINING"/>
    <property type="match status" value="1"/>
</dbReference>
<dbReference type="InterPro" id="IPR011009">
    <property type="entry name" value="Kinase-like_dom_sf"/>
</dbReference>
<dbReference type="SUPFAM" id="SSF56112">
    <property type="entry name" value="Protein kinase-like (PK-like)"/>
    <property type="match status" value="1"/>
</dbReference>
<accession>A0A8K0D0N3</accession>
<dbReference type="OrthoDB" id="8250698at2759"/>
<evidence type="ECO:0000259" key="1">
    <source>
        <dbReference type="SMART" id="SM00587"/>
    </source>
</evidence>